<protein>
    <submittedName>
        <fullName evidence="1">Uncharacterized protein</fullName>
    </submittedName>
</protein>
<dbReference type="Proteomes" id="UP000256877">
    <property type="component" value="Unassembled WGS sequence"/>
</dbReference>
<proteinExistence type="predicted"/>
<dbReference type="RefSeq" id="WP_116420247.1">
    <property type="nucleotide sequence ID" value="NZ_NMUE01000001.1"/>
</dbReference>
<reference evidence="3 4" key="1">
    <citation type="submission" date="2017-07" db="EMBL/GenBank/DDBJ databases">
        <title>Draft genome sequence of aerobic hyperthermophilic archaea, Pyrobaculum aerophilum YKB31 and YKB32.</title>
        <authorList>
            <person name="Mochizuki T."/>
            <person name="Berliner A.J."/>
            <person name="Yoshida-Takashima Y."/>
            <person name="Takaki Y."/>
            <person name="Nunoura T."/>
            <person name="Takai K."/>
        </authorList>
    </citation>
    <scope>NUCLEOTIDE SEQUENCE [LARGE SCALE GENOMIC DNA]</scope>
    <source>
        <strain evidence="1 4">YKB31</strain>
        <strain evidence="2 3">YKB32</strain>
    </source>
</reference>
<name>A0A371R424_9CREN</name>
<organism evidence="1 4">
    <name type="scientific">Pyrobaculum aerophilum</name>
    <dbReference type="NCBI Taxonomy" id="13773"/>
    <lineage>
        <taxon>Archaea</taxon>
        <taxon>Thermoproteota</taxon>
        <taxon>Thermoprotei</taxon>
        <taxon>Thermoproteales</taxon>
        <taxon>Thermoproteaceae</taxon>
        <taxon>Pyrobaculum</taxon>
    </lineage>
</organism>
<comment type="caution">
    <text evidence="1">The sequence shown here is derived from an EMBL/GenBank/DDBJ whole genome shotgun (WGS) entry which is preliminary data.</text>
</comment>
<gene>
    <name evidence="1" type="ORF">CGL51_00265</name>
    <name evidence="2" type="ORF">CGL52_02245</name>
</gene>
<dbReference type="AlphaFoldDB" id="A0A371R424"/>
<dbReference type="EMBL" id="NMUF01000004">
    <property type="protein sequence ID" value="RFB00006.1"/>
    <property type="molecule type" value="Genomic_DNA"/>
</dbReference>
<evidence type="ECO:0000313" key="4">
    <source>
        <dbReference type="Proteomes" id="UP000257123"/>
    </source>
</evidence>
<evidence type="ECO:0000313" key="3">
    <source>
        <dbReference type="Proteomes" id="UP000256877"/>
    </source>
</evidence>
<dbReference type="EMBL" id="NMUE01000001">
    <property type="protein sequence ID" value="RFA98510.1"/>
    <property type="molecule type" value="Genomic_DNA"/>
</dbReference>
<evidence type="ECO:0000313" key="2">
    <source>
        <dbReference type="EMBL" id="RFB00006.1"/>
    </source>
</evidence>
<sequence length="75" mass="8549">MSVEVFIYNGKIYAHPRLGKKALDRVVKNAWTAVCAKCGRRIIERAVWGGGPSALVLMRLWFIYENGKYLCEECV</sequence>
<evidence type="ECO:0000313" key="1">
    <source>
        <dbReference type="EMBL" id="RFA98510.1"/>
    </source>
</evidence>
<dbReference type="Proteomes" id="UP000257123">
    <property type="component" value="Unassembled WGS sequence"/>
</dbReference>
<accession>A0A371R424</accession>